<dbReference type="NCBIfam" id="TIGR00361">
    <property type="entry name" value="ComEC_Rec2"/>
    <property type="match status" value="1"/>
</dbReference>
<dbReference type="Pfam" id="PF00753">
    <property type="entry name" value="Lactamase_B"/>
    <property type="match status" value="1"/>
</dbReference>
<dbReference type="EMBL" id="JMCG01000001">
    <property type="protein sequence ID" value="KGK10856.1"/>
    <property type="molecule type" value="Genomic_DNA"/>
</dbReference>
<feature type="domain" description="Metallo-beta-lactamase" evidence="7">
    <location>
        <begin position="505"/>
        <end position="688"/>
    </location>
</feature>
<dbReference type="eggNOG" id="COG2333">
    <property type="taxonomic scope" value="Bacteria"/>
</dbReference>
<accession>A0A099LTV5</accession>
<dbReference type="PANTHER" id="PTHR30619">
    <property type="entry name" value="DNA INTERNALIZATION/COMPETENCE PROTEIN COMEC/REC2"/>
    <property type="match status" value="1"/>
</dbReference>
<evidence type="ECO:0000313" key="8">
    <source>
        <dbReference type="EMBL" id="KGK10856.1"/>
    </source>
</evidence>
<comment type="caution">
    <text evidence="8">The sequence shown here is derived from an EMBL/GenBank/DDBJ whole genome shotgun (WGS) entry which is preliminary data.</text>
</comment>
<dbReference type="CDD" id="cd07731">
    <property type="entry name" value="ComA-like_MBL-fold"/>
    <property type="match status" value="1"/>
</dbReference>
<organism evidence="8 9">
    <name type="scientific">Vibrio navarrensis</name>
    <dbReference type="NCBI Taxonomy" id="29495"/>
    <lineage>
        <taxon>Bacteria</taxon>
        <taxon>Pseudomonadati</taxon>
        <taxon>Pseudomonadota</taxon>
        <taxon>Gammaproteobacteria</taxon>
        <taxon>Vibrionales</taxon>
        <taxon>Vibrionaceae</taxon>
        <taxon>Vibrio</taxon>
    </lineage>
</organism>
<dbReference type="InterPro" id="IPR035681">
    <property type="entry name" value="ComA-like_MBL"/>
</dbReference>
<feature type="transmembrane region" description="Helical" evidence="6">
    <location>
        <begin position="332"/>
        <end position="351"/>
    </location>
</feature>
<dbReference type="NCBIfam" id="TIGR00360">
    <property type="entry name" value="ComEC_N-term"/>
    <property type="match status" value="1"/>
</dbReference>
<feature type="transmembrane region" description="Helical" evidence="6">
    <location>
        <begin position="447"/>
        <end position="467"/>
    </location>
</feature>
<dbReference type="GO" id="GO:0030420">
    <property type="term" value="P:establishment of competence for transformation"/>
    <property type="evidence" value="ECO:0007669"/>
    <property type="project" value="InterPro"/>
</dbReference>
<keyword evidence="4 6" id="KW-1133">Transmembrane helix</keyword>
<keyword evidence="3 6" id="KW-0812">Transmembrane</keyword>
<sequence length="751" mass="84086">MTLLGNNWFLASFSATLISANYWPIMPSWRWLLLIVIAILLIMRLKRWRSSLGIGLALVVAICSGNLIQRKADTLFQAGVNITINGQVDSPFKQISHGYEGIIYITHINGQPLTFFERAKVRLIAPILLTQGDLLAGRVNIKPIYGLLNQAGFDSETFALSQQVLARATLDLRHSWRVTSRYSVRSALIEKVSLQLAEASHSALLMALSFGVRDQIETQQWQQLKQSGLIHLLSISGLHIGMAFGCGYWLGHWMRVGQRPLLFVPTMLGLVFAWAYAWLAGFTLPTQRALIFCLLMASFSLMNGQISRWSTLLLVLACCLVLSPFSPLSSSFWLSFLAVGAVFLTINQGHFHASWRKRATNLLLTQALLLLFLAPVTGHFFSGFSVAALAYNLVFIPWFTLAVVPLVLAGLLFSALALSSVAALIWQLADWSLQPLSLLLPYARHGWWPLTDGQIAIITLLALLILLRRLFTPSFALTAFGISMAMSIGHRQQSDIRIDLLDVGHGLAVLIEKNKHLLLYDTGKGWLDGSIAQQIIEPVMLKRGHRELDGLILSHLDNDHAGGKAYVEAMLSPKWRMSSSQQEHYLPCLRGEQHEWQGMLLEVLWPPKLVKRAYNPHSCVIRLSDRENQFSILLTGDIDAVAEWILAREPEAVRSDIMLVPHHGSLTSSSPDFVAAVAPQLALASLAKGNQWGMPRKEVLRTYQQQAVRWLDSGEEGQITVWVHQGRWSVKTLRSNSLQPWYRQMLRNQVE</sequence>
<comment type="subcellular location">
    <subcellularLocation>
        <location evidence="1">Cell membrane</location>
        <topology evidence="1">Multi-pass membrane protein</topology>
    </subcellularLocation>
</comment>
<reference evidence="8 9" key="1">
    <citation type="submission" date="2014-04" db="EMBL/GenBank/DDBJ databases">
        <title>Genome sequencing of Vibrio navarrensis strains.</title>
        <authorList>
            <person name="Gladney L.M."/>
            <person name="Katz L.S."/>
            <person name="Marino-Ramirez L."/>
            <person name="Jordan I.K."/>
        </authorList>
    </citation>
    <scope>NUCLEOTIDE SEQUENCE [LARGE SCALE GENOMIC DNA]</scope>
    <source>
        <strain evidence="8 9">ATCC 51183</strain>
    </source>
</reference>
<evidence type="ECO:0000259" key="7">
    <source>
        <dbReference type="SMART" id="SM00849"/>
    </source>
</evidence>
<dbReference type="InterPro" id="IPR004797">
    <property type="entry name" value="Competence_ComEC/Rec2"/>
</dbReference>
<dbReference type="InterPro" id="IPR004477">
    <property type="entry name" value="ComEC_N"/>
</dbReference>
<dbReference type="InterPro" id="IPR052159">
    <property type="entry name" value="Competence_DNA_uptake"/>
</dbReference>
<evidence type="ECO:0000256" key="5">
    <source>
        <dbReference type="ARBA" id="ARBA00023136"/>
    </source>
</evidence>
<dbReference type="Gene3D" id="3.60.15.10">
    <property type="entry name" value="Ribonuclease Z/Hydroxyacylglutathione hydrolase-like"/>
    <property type="match status" value="1"/>
</dbReference>
<dbReference type="Proteomes" id="UP000029994">
    <property type="component" value="Unassembled WGS sequence"/>
</dbReference>
<name>A0A099LTV5_9VIBR</name>
<keyword evidence="2" id="KW-1003">Cell membrane</keyword>
<evidence type="ECO:0000256" key="4">
    <source>
        <dbReference type="ARBA" id="ARBA00022989"/>
    </source>
</evidence>
<feature type="transmembrane region" description="Helical" evidence="6">
    <location>
        <begin position="29"/>
        <end position="45"/>
    </location>
</feature>
<dbReference type="GO" id="GO:0005886">
    <property type="term" value="C:plasma membrane"/>
    <property type="evidence" value="ECO:0007669"/>
    <property type="project" value="UniProtKB-SubCell"/>
</dbReference>
<gene>
    <name evidence="8" type="ORF">EA26_05890</name>
</gene>
<feature type="transmembrane region" description="Helical" evidence="6">
    <location>
        <begin position="363"/>
        <end position="389"/>
    </location>
</feature>
<dbReference type="PANTHER" id="PTHR30619:SF1">
    <property type="entry name" value="RECOMBINATION PROTEIN 2"/>
    <property type="match status" value="1"/>
</dbReference>
<feature type="transmembrane region" description="Helical" evidence="6">
    <location>
        <begin position="229"/>
        <end position="250"/>
    </location>
</feature>
<feature type="transmembrane region" description="Helical" evidence="6">
    <location>
        <begin position="285"/>
        <end position="302"/>
    </location>
</feature>
<dbReference type="SMART" id="SM00849">
    <property type="entry name" value="Lactamase_B"/>
    <property type="match status" value="1"/>
</dbReference>
<dbReference type="AlphaFoldDB" id="A0A099LTV5"/>
<dbReference type="InterPro" id="IPR001279">
    <property type="entry name" value="Metallo-B-lactamas"/>
</dbReference>
<evidence type="ECO:0000256" key="1">
    <source>
        <dbReference type="ARBA" id="ARBA00004651"/>
    </source>
</evidence>
<dbReference type="SUPFAM" id="SSF56281">
    <property type="entry name" value="Metallo-hydrolase/oxidoreductase"/>
    <property type="match status" value="1"/>
</dbReference>
<evidence type="ECO:0000256" key="3">
    <source>
        <dbReference type="ARBA" id="ARBA00022692"/>
    </source>
</evidence>
<dbReference type="Pfam" id="PF03772">
    <property type="entry name" value="Competence"/>
    <property type="match status" value="1"/>
</dbReference>
<evidence type="ECO:0000256" key="2">
    <source>
        <dbReference type="ARBA" id="ARBA00022475"/>
    </source>
</evidence>
<dbReference type="STRING" id="29495.EA26_05890"/>
<proteinExistence type="predicted"/>
<evidence type="ECO:0000313" key="9">
    <source>
        <dbReference type="Proteomes" id="UP000029994"/>
    </source>
</evidence>
<feature type="transmembrane region" description="Helical" evidence="6">
    <location>
        <begin position="395"/>
        <end position="426"/>
    </location>
</feature>
<dbReference type="eggNOG" id="COG0658">
    <property type="taxonomic scope" value="Bacteria"/>
</dbReference>
<keyword evidence="5 6" id="KW-0472">Membrane</keyword>
<evidence type="ECO:0000256" key="6">
    <source>
        <dbReference type="SAM" id="Phobius"/>
    </source>
</evidence>
<feature type="transmembrane region" description="Helical" evidence="6">
    <location>
        <begin position="262"/>
        <end position="279"/>
    </location>
</feature>
<dbReference type="InterPro" id="IPR036866">
    <property type="entry name" value="RibonucZ/Hydroxyglut_hydro"/>
</dbReference>
<protein>
    <submittedName>
        <fullName evidence="8">Competence protein ComEC</fullName>
    </submittedName>
</protein>
<keyword evidence="9" id="KW-1185">Reference proteome</keyword>